<dbReference type="PANTHER" id="PTHR33420:SF14">
    <property type="entry name" value="TYPE 1 FIMBRIN D-MANNOSE SPECIFIC ADHESIN"/>
    <property type="match status" value="1"/>
</dbReference>
<evidence type="ECO:0000256" key="1">
    <source>
        <dbReference type="ARBA" id="ARBA00004561"/>
    </source>
</evidence>
<reference evidence="5 6" key="1">
    <citation type="submission" date="2019-05" db="EMBL/GenBank/DDBJ databases">
        <title>OXA-830, a novel chromosomally encoded expanded-spectrum class D beta-lactamase in Aeromonas simiae.</title>
        <authorList>
            <person name="Zhou W."/>
            <person name="Chen Q."/>
        </authorList>
    </citation>
    <scope>NUCLEOTIDE SEQUENCE [LARGE SCALE GENOMIC DNA]</scope>
    <source>
        <strain evidence="5 6">A6</strain>
    </source>
</reference>
<dbReference type="GO" id="GO:0009289">
    <property type="term" value="C:pilus"/>
    <property type="evidence" value="ECO:0007669"/>
    <property type="project" value="UniProtKB-SubCell"/>
</dbReference>
<dbReference type="InterPro" id="IPR008966">
    <property type="entry name" value="Adhesion_dom_sf"/>
</dbReference>
<evidence type="ECO:0000313" key="5">
    <source>
        <dbReference type="EMBL" id="QFI55600.1"/>
    </source>
</evidence>
<protein>
    <recommendedName>
        <fullName evidence="4">Fimbrial-type adhesion domain-containing protein</fullName>
    </recommendedName>
</protein>
<sequence>MLLGGGMLIKTLMLTVLLWWAVSAQSAEVAAPRGAFANTCDVTGKVKESIKSLNLSKAFLNSDTVTYTNTTAWNGRMYCVWVIGADNMFFFSGLMGPKDNEPFYVEFSDDTSDTTYWLKFTVDFDPWKKAVSGMAGFHSVGSYQTTYTLTITLLKSSPKDISSSNSKKTSNGVVTIIPAVVSGHGGADKGSGSKQYGTMARNYNINDVAASSWDSGRFIAFERLSIVFSPNQTTCDAKDTTVQMPPATLARLISQGQAPGRFFNIPITCDSGTVLDRSTRRVTSWLASNDLLNEASSGTIMVNEESEAEGVGISLRDHVGQDLVLASPSSSGSDATPLFTIEKGETLDSDYNVYMEAYYKAYGTVKAGSVMATAVVMFNYE</sequence>
<comment type="similarity">
    <text evidence="2">Belongs to the fimbrial protein family.</text>
</comment>
<organism evidence="5 6">
    <name type="scientific">Aeromonas simiae</name>
    <dbReference type="NCBI Taxonomy" id="218936"/>
    <lineage>
        <taxon>Bacteria</taxon>
        <taxon>Pseudomonadati</taxon>
        <taxon>Pseudomonadota</taxon>
        <taxon>Gammaproteobacteria</taxon>
        <taxon>Aeromonadales</taxon>
        <taxon>Aeromonadaceae</taxon>
        <taxon>Aeromonas</taxon>
    </lineage>
</organism>
<accession>A0A5J6WY56</accession>
<dbReference type="SUPFAM" id="SSF49401">
    <property type="entry name" value="Bacterial adhesins"/>
    <property type="match status" value="1"/>
</dbReference>
<gene>
    <name evidence="5" type="ORF">FE240_13410</name>
</gene>
<evidence type="ECO:0000259" key="4">
    <source>
        <dbReference type="Pfam" id="PF00419"/>
    </source>
</evidence>
<dbReference type="InterPro" id="IPR036937">
    <property type="entry name" value="Adhesion_dom_fimbrial_sf"/>
</dbReference>
<dbReference type="InterPro" id="IPR050263">
    <property type="entry name" value="Bact_Fimbrial_Adh_Pro"/>
</dbReference>
<dbReference type="InterPro" id="IPR000259">
    <property type="entry name" value="Adhesion_dom_fimbrial"/>
</dbReference>
<name>A0A5J6WY56_9GAMM</name>
<dbReference type="AlphaFoldDB" id="A0A5J6WY56"/>
<comment type="subcellular location">
    <subcellularLocation>
        <location evidence="1">Fimbrium</location>
    </subcellularLocation>
</comment>
<keyword evidence="3" id="KW-0281">Fimbrium</keyword>
<dbReference type="EMBL" id="CP040449">
    <property type="protein sequence ID" value="QFI55600.1"/>
    <property type="molecule type" value="Genomic_DNA"/>
</dbReference>
<dbReference type="GO" id="GO:0043709">
    <property type="term" value="P:cell adhesion involved in single-species biofilm formation"/>
    <property type="evidence" value="ECO:0007669"/>
    <property type="project" value="TreeGrafter"/>
</dbReference>
<proteinExistence type="inferred from homology"/>
<evidence type="ECO:0000313" key="6">
    <source>
        <dbReference type="Proteomes" id="UP000594034"/>
    </source>
</evidence>
<evidence type="ECO:0000256" key="2">
    <source>
        <dbReference type="ARBA" id="ARBA00006671"/>
    </source>
</evidence>
<dbReference type="Proteomes" id="UP000594034">
    <property type="component" value="Chromosome"/>
</dbReference>
<evidence type="ECO:0000256" key="3">
    <source>
        <dbReference type="ARBA" id="ARBA00023263"/>
    </source>
</evidence>
<dbReference type="Pfam" id="PF00419">
    <property type="entry name" value="Fimbrial"/>
    <property type="match status" value="1"/>
</dbReference>
<dbReference type="PANTHER" id="PTHR33420">
    <property type="entry name" value="FIMBRIAL SUBUNIT ELFA-RELATED"/>
    <property type="match status" value="1"/>
</dbReference>
<feature type="domain" description="Fimbrial-type adhesion" evidence="4">
    <location>
        <begin position="233"/>
        <end position="380"/>
    </location>
</feature>
<keyword evidence="6" id="KW-1185">Reference proteome</keyword>
<dbReference type="Gene3D" id="2.60.40.1090">
    <property type="entry name" value="Fimbrial-type adhesion domain"/>
    <property type="match status" value="1"/>
</dbReference>
<dbReference type="KEGG" id="asim:FE240_13410"/>